<name>A0AAD7UBT6_9STRA</name>
<dbReference type="Proteomes" id="UP001230188">
    <property type="component" value="Unassembled WGS sequence"/>
</dbReference>
<dbReference type="GO" id="GO:0008270">
    <property type="term" value="F:zinc ion binding"/>
    <property type="evidence" value="ECO:0007669"/>
    <property type="project" value="UniProtKB-KW"/>
</dbReference>
<feature type="domain" description="Zinc finger PHD-type" evidence="5">
    <location>
        <begin position="207"/>
        <end position="258"/>
    </location>
</feature>
<keyword evidence="3" id="KW-0862">Zinc</keyword>
<dbReference type="Pfam" id="PF00628">
    <property type="entry name" value="PHD"/>
    <property type="match status" value="1"/>
</dbReference>
<evidence type="ECO:0000313" key="7">
    <source>
        <dbReference type="Proteomes" id="UP001230188"/>
    </source>
</evidence>
<evidence type="ECO:0000313" key="6">
    <source>
        <dbReference type="EMBL" id="KAJ8601698.1"/>
    </source>
</evidence>
<sequence length="444" mass="49117">MTDQDDDDDEAHLPAAGSLVFYEREPPGCTRSSSSSSSSRAASVTSLSPSEHLCAELAAAQQRKGGVDLLLLTESEDDEEARRTTTPKRRLVEKSEAIVTFVEREPPRKLARLQNKKRPGRLYDQVYALILAKPGLERQDIRERIADDHGRRIESVGATLSDPRFRPGGQKPLWREEGGKFYAVSIDTTVVNSAPLRPPLHGASTTSCAVCAETATTLGGVVVFCDGCNAPVHGDCSSPKLKDYSDKISHFFCSTACRRYASPQPKSILPGLVVFERVHAFRRFAAERGLHLVFAETVDDNARDIDSHSHAYSEVIWLEKGRLTVRVANLEYRARPGDVLEIAKGTPHSIAFDTRCTYCYARLPGDRTADLDVMDAAIALRDDLHDKECARLASRIRQQADDLDKLTRDLEANQLLVSKLAKFKSKLKRSFDDLLNAIPRNGAS</sequence>
<dbReference type="Gene3D" id="2.60.120.10">
    <property type="entry name" value="Jelly Rolls"/>
    <property type="match status" value="1"/>
</dbReference>
<dbReference type="SMART" id="SM00249">
    <property type="entry name" value="PHD"/>
    <property type="match status" value="1"/>
</dbReference>
<dbReference type="SUPFAM" id="SSF57903">
    <property type="entry name" value="FYVE/PHD zinc finger"/>
    <property type="match status" value="1"/>
</dbReference>
<dbReference type="Gene3D" id="3.30.40.10">
    <property type="entry name" value="Zinc/RING finger domain, C3HC4 (zinc finger)"/>
    <property type="match status" value="1"/>
</dbReference>
<dbReference type="InterPro" id="IPR001965">
    <property type="entry name" value="Znf_PHD"/>
</dbReference>
<dbReference type="InterPro" id="IPR011051">
    <property type="entry name" value="RmlC_Cupin_sf"/>
</dbReference>
<dbReference type="EMBL" id="JAQMWT010000407">
    <property type="protein sequence ID" value="KAJ8601698.1"/>
    <property type="molecule type" value="Genomic_DNA"/>
</dbReference>
<dbReference type="InterPro" id="IPR014710">
    <property type="entry name" value="RmlC-like_jellyroll"/>
</dbReference>
<keyword evidence="1" id="KW-0479">Metal-binding</keyword>
<dbReference type="AlphaFoldDB" id="A0AAD7UBT6"/>
<evidence type="ECO:0000259" key="5">
    <source>
        <dbReference type="SMART" id="SM00249"/>
    </source>
</evidence>
<dbReference type="InterPro" id="IPR013083">
    <property type="entry name" value="Znf_RING/FYVE/PHD"/>
</dbReference>
<evidence type="ECO:0000256" key="4">
    <source>
        <dbReference type="SAM" id="MobiDB-lite"/>
    </source>
</evidence>
<keyword evidence="2" id="KW-0863">Zinc-finger</keyword>
<dbReference type="InterPro" id="IPR013096">
    <property type="entry name" value="Cupin_2"/>
</dbReference>
<accession>A0AAD7UBT6</accession>
<gene>
    <name evidence="6" type="ORF">CTAYLR_003195</name>
</gene>
<organism evidence="6 7">
    <name type="scientific">Chrysophaeum taylorii</name>
    <dbReference type="NCBI Taxonomy" id="2483200"/>
    <lineage>
        <taxon>Eukaryota</taxon>
        <taxon>Sar</taxon>
        <taxon>Stramenopiles</taxon>
        <taxon>Ochrophyta</taxon>
        <taxon>Pelagophyceae</taxon>
        <taxon>Pelagomonadales</taxon>
        <taxon>Pelagomonadaceae</taxon>
        <taxon>Chrysophaeum</taxon>
    </lineage>
</organism>
<dbReference type="SUPFAM" id="SSF51182">
    <property type="entry name" value="RmlC-like cupins"/>
    <property type="match status" value="1"/>
</dbReference>
<dbReference type="InterPro" id="IPR019787">
    <property type="entry name" value="Znf_PHD-finger"/>
</dbReference>
<evidence type="ECO:0000256" key="2">
    <source>
        <dbReference type="ARBA" id="ARBA00022771"/>
    </source>
</evidence>
<dbReference type="Pfam" id="PF07883">
    <property type="entry name" value="Cupin_2"/>
    <property type="match status" value="1"/>
</dbReference>
<reference evidence="6" key="1">
    <citation type="submission" date="2023-01" db="EMBL/GenBank/DDBJ databases">
        <title>Metagenome sequencing of chrysophaentin producing Chrysophaeum taylorii.</title>
        <authorList>
            <person name="Davison J."/>
            <person name="Bewley C."/>
        </authorList>
    </citation>
    <scope>NUCLEOTIDE SEQUENCE</scope>
    <source>
        <strain evidence="6">NIES-1699</strain>
    </source>
</reference>
<comment type="caution">
    <text evidence="6">The sequence shown here is derived from an EMBL/GenBank/DDBJ whole genome shotgun (WGS) entry which is preliminary data.</text>
</comment>
<protein>
    <recommendedName>
        <fullName evidence="5">Zinc finger PHD-type domain-containing protein</fullName>
    </recommendedName>
</protein>
<evidence type="ECO:0000256" key="1">
    <source>
        <dbReference type="ARBA" id="ARBA00022723"/>
    </source>
</evidence>
<feature type="compositionally biased region" description="Acidic residues" evidence="4">
    <location>
        <begin position="1"/>
        <end position="10"/>
    </location>
</feature>
<dbReference type="InterPro" id="IPR011011">
    <property type="entry name" value="Znf_FYVE_PHD"/>
</dbReference>
<evidence type="ECO:0000256" key="3">
    <source>
        <dbReference type="ARBA" id="ARBA00022833"/>
    </source>
</evidence>
<proteinExistence type="predicted"/>
<feature type="compositionally biased region" description="Low complexity" evidence="4">
    <location>
        <begin position="30"/>
        <end position="45"/>
    </location>
</feature>
<feature type="region of interest" description="Disordered" evidence="4">
    <location>
        <begin position="1"/>
        <end position="45"/>
    </location>
</feature>
<keyword evidence="7" id="KW-1185">Reference proteome</keyword>